<reference evidence="10 11" key="1">
    <citation type="submission" date="2019-02" db="EMBL/GenBank/DDBJ databases">
        <title>Deep-cultivation of Planctomycetes and their phenomic and genomic characterization uncovers novel biology.</title>
        <authorList>
            <person name="Wiegand S."/>
            <person name="Jogler M."/>
            <person name="Boedeker C."/>
            <person name="Pinto D."/>
            <person name="Vollmers J."/>
            <person name="Rivas-Marin E."/>
            <person name="Kohn T."/>
            <person name="Peeters S.H."/>
            <person name="Heuer A."/>
            <person name="Rast P."/>
            <person name="Oberbeckmann S."/>
            <person name="Bunk B."/>
            <person name="Jeske O."/>
            <person name="Meyerdierks A."/>
            <person name="Storesund J.E."/>
            <person name="Kallscheuer N."/>
            <person name="Luecker S."/>
            <person name="Lage O.M."/>
            <person name="Pohl T."/>
            <person name="Merkel B.J."/>
            <person name="Hornburger P."/>
            <person name="Mueller R.-W."/>
            <person name="Bruemmer F."/>
            <person name="Labrenz M."/>
            <person name="Spormann A.M."/>
            <person name="Op den Camp H."/>
            <person name="Overmann J."/>
            <person name="Amann R."/>
            <person name="Jetten M.S.M."/>
            <person name="Mascher T."/>
            <person name="Medema M.H."/>
            <person name="Devos D.P."/>
            <person name="Kaster A.-K."/>
            <person name="Ovreas L."/>
            <person name="Rohde M."/>
            <person name="Galperin M.Y."/>
            <person name="Jogler C."/>
        </authorList>
    </citation>
    <scope>NUCLEOTIDE SEQUENCE [LARGE SCALE GENOMIC DNA]</scope>
    <source>
        <strain evidence="10 11">Pan44</strain>
    </source>
</reference>
<keyword evidence="1 6" id="KW-0597">Phosphoprotein</keyword>
<dbReference type="EMBL" id="CP036271">
    <property type="protein sequence ID" value="QDT55299.1"/>
    <property type="molecule type" value="Genomic_DNA"/>
</dbReference>
<evidence type="ECO:0000256" key="4">
    <source>
        <dbReference type="ARBA" id="ARBA00023125"/>
    </source>
</evidence>
<dbReference type="PROSITE" id="PS50110">
    <property type="entry name" value="RESPONSE_REGULATORY"/>
    <property type="match status" value="1"/>
</dbReference>
<organism evidence="10 11">
    <name type="scientific">Caulifigura coniformis</name>
    <dbReference type="NCBI Taxonomy" id="2527983"/>
    <lineage>
        <taxon>Bacteria</taxon>
        <taxon>Pseudomonadati</taxon>
        <taxon>Planctomycetota</taxon>
        <taxon>Planctomycetia</taxon>
        <taxon>Planctomycetales</taxon>
        <taxon>Planctomycetaceae</taxon>
        <taxon>Caulifigura</taxon>
    </lineage>
</organism>
<keyword evidence="5" id="KW-0804">Transcription</keyword>
<dbReference type="AlphaFoldDB" id="A0A517SGP6"/>
<dbReference type="FunCoup" id="A0A517SGP6">
    <property type="interactions" value="330"/>
</dbReference>
<dbReference type="InterPro" id="IPR039420">
    <property type="entry name" value="WalR-like"/>
</dbReference>
<keyword evidence="4 7" id="KW-0238">DNA-binding</keyword>
<proteinExistence type="predicted"/>
<dbReference type="Pfam" id="PF00486">
    <property type="entry name" value="Trans_reg_C"/>
    <property type="match status" value="1"/>
</dbReference>
<feature type="domain" description="OmpR/PhoB-type" evidence="9">
    <location>
        <begin position="132"/>
        <end position="228"/>
    </location>
</feature>
<evidence type="ECO:0000313" key="11">
    <source>
        <dbReference type="Proteomes" id="UP000315700"/>
    </source>
</evidence>
<dbReference type="CDD" id="cd00383">
    <property type="entry name" value="trans_reg_C"/>
    <property type="match status" value="1"/>
</dbReference>
<dbReference type="RefSeq" id="WP_145031069.1">
    <property type="nucleotide sequence ID" value="NZ_CP036271.1"/>
</dbReference>
<keyword evidence="2" id="KW-0902">Two-component regulatory system</keyword>
<evidence type="ECO:0000256" key="3">
    <source>
        <dbReference type="ARBA" id="ARBA00023015"/>
    </source>
</evidence>
<evidence type="ECO:0000256" key="1">
    <source>
        <dbReference type="ARBA" id="ARBA00022553"/>
    </source>
</evidence>
<feature type="modified residue" description="4-aspartylphosphate" evidence="6">
    <location>
        <position position="54"/>
    </location>
</feature>
<dbReference type="Gene3D" id="1.10.10.10">
    <property type="entry name" value="Winged helix-like DNA-binding domain superfamily/Winged helix DNA-binding domain"/>
    <property type="match status" value="1"/>
</dbReference>
<dbReference type="InParanoid" id="A0A517SGP6"/>
<dbReference type="PANTHER" id="PTHR48111:SF4">
    <property type="entry name" value="DNA-BINDING DUAL TRANSCRIPTIONAL REGULATOR OMPR"/>
    <property type="match status" value="1"/>
</dbReference>
<dbReference type="FunFam" id="3.40.50.2300:FF:000001">
    <property type="entry name" value="DNA-binding response regulator PhoB"/>
    <property type="match status" value="1"/>
</dbReference>
<dbReference type="SMART" id="SM00862">
    <property type="entry name" value="Trans_reg_C"/>
    <property type="match status" value="1"/>
</dbReference>
<dbReference type="GO" id="GO:0005829">
    <property type="term" value="C:cytosol"/>
    <property type="evidence" value="ECO:0007669"/>
    <property type="project" value="TreeGrafter"/>
</dbReference>
<gene>
    <name evidence="10" type="primary">phoP</name>
    <name evidence="10" type="ORF">Pan44_33420</name>
</gene>
<accession>A0A517SGP6</accession>
<dbReference type="InterPro" id="IPR011006">
    <property type="entry name" value="CheY-like_superfamily"/>
</dbReference>
<evidence type="ECO:0000256" key="2">
    <source>
        <dbReference type="ARBA" id="ARBA00023012"/>
    </source>
</evidence>
<evidence type="ECO:0000259" key="8">
    <source>
        <dbReference type="PROSITE" id="PS50110"/>
    </source>
</evidence>
<evidence type="ECO:0000313" key="10">
    <source>
        <dbReference type="EMBL" id="QDT55299.1"/>
    </source>
</evidence>
<dbReference type="GO" id="GO:0000156">
    <property type="term" value="F:phosphorelay response regulator activity"/>
    <property type="evidence" value="ECO:0007669"/>
    <property type="project" value="TreeGrafter"/>
</dbReference>
<dbReference type="SMART" id="SM00448">
    <property type="entry name" value="REC"/>
    <property type="match status" value="1"/>
</dbReference>
<dbReference type="InterPro" id="IPR001867">
    <property type="entry name" value="OmpR/PhoB-type_DNA-bd"/>
</dbReference>
<evidence type="ECO:0000256" key="6">
    <source>
        <dbReference type="PROSITE-ProRule" id="PRU00169"/>
    </source>
</evidence>
<dbReference type="InterPro" id="IPR016032">
    <property type="entry name" value="Sig_transdc_resp-reg_C-effctor"/>
</dbReference>
<keyword evidence="11" id="KW-1185">Reference proteome</keyword>
<sequence>MSKPRVLIVDDEPSISEVLVYNLAKENFDVATAADGQSAIKRAQAFLPELVVLDLMLPVMDGLQVCRQLRSDPRTRNTRILMLTAKGDETDEIVGFNLGADDYVAKPFRIKPLIERIKALLRRPRAGAEDDAKVIDVGTLRIDRIRHGAMLESTDLQLTPTEFRLLWTLARQPGRTFTRNELLDCSRGEDANSMERTIDVHVRALRKKLDSIAECIETVRGVGYRFDSAAVTGSKA</sequence>
<evidence type="ECO:0000256" key="7">
    <source>
        <dbReference type="PROSITE-ProRule" id="PRU01091"/>
    </source>
</evidence>
<evidence type="ECO:0000259" key="9">
    <source>
        <dbReference type="PROSITE" id="PS51755"/>
    </source>
</evidence>
<dbReference type="PROSITE" id="PS51755">
    <property type="entry name" value="OMPR_PHOB"/>
    <property type="match status" value="1"/>
</dbReference>
<dbReference type="OrthoDB" id="272875at2"/>
<feature type="domain" description="Response regulatory" evidence="8">
    <location>
        <begin position="5"/>
        <end position="121"/>
    </location>
</feature>
<dbReference type="SUPFAM" id="SSF52172">
    <property type="entry name" value="CheY-like"/>
    <property type="match status" value="1"/>
</dbReference>
<dbReference type="InterPro" id="IPR001789">
    <property type="entry name" value="Sig_transdc_resp-reg_receiver"/>
</dbReference>
<dbReference type="Gene3D" id="3.40.50.2300">
    <property type="match status" value="1"/>
</dbReference>
<dbReference type="Pfam" id="PF00072">
    <property type="entry name" value="Response_reg"/>
    <property type="match status" value="1"/>
</dbReference>
<dbReference type="Proteomes" id="UP000315700">
    <property type="component" value="Chromosome"/>
</dbReference>
<dbReference type="KEGG" id="ccos:Pan44_33420"/>
<protein>
    <submittedName>
        <fullName evidence="10">Alkaline phosphatase synthesis transcriptional regulatory protein PhoP</fullName>
    </submittedName>
</protein>
<dbReference type="GO" id="GO:0032993">
    <property type="term" value="C:protein-DNA complex"/>
    <property type="evidence" value="ECO:0007669"/>
    <property type="project" value="TreeGrafter"/>
</dbReference>
<feature type="DNA-binding region" description="OmpR/PhoB-type" evidence="7">
    <location>
        <begin position="132"/>
        <end position="228"/>
    </location>
</feature>
<dbReference type="InterPro" id="IPR036388">
    <property type="entry name" value="WH-like_DNA-bd_sf"/>
</dbReference>
<dbReference type="GO" id="GO:0006355">
    <property type="term" value="P:regulation of DNA-templated transcription"/>
    <property type="evidence" value="ECO:0007669"/>
    <property type="project" value="InterPro"/>
</dbReference>
<dbReference type="SUPFAM" id="SSF46894">
    <property type="entry name" value="C-terminal effector domain of the bipartite response regulators"/>
    <property type="match status" value="1"/>
</dbReference>
<evidence type="ECO:0000256" key="5">
    <source>
        <dbReference type="ARBA" id="ARBA00023163"/>
    </source>
</evidence>
<name>A0A517SGP6_9PLAN</name>
<dbReference type="PANTHER" id="PTHR48111">
    <property type="entry name" value="REGULATOR OF RPOS"/>
    <property type="match status" value="1"/>
</dbReference>
<dbReference type="GO" id="GO:0000976">
    <property type="term" value="F:transcription cis-regulatory region binding"/>
    <property type="evidence" value="ECO:0007669"/>
    <property type="project" value="TreeGrafter"/>
</dbReference>
<keyword evidence="3" id="KW-0805">Transcription regulation</keyword>